<accession>A0ABQ5K302</accession>
<keyword evidence="4 6" id="KW-0255">Endonuclease</keyword>
<evidence type="ECO:0000256" key="2">
    <source>
        <dbReference type="ARBA" id="ARBA00022490"/>
    </source>
</evidence>
<evidence type="ECO:0000256" key="3">
    <source>
        <dbReference type="ARBA" id="ARBA00022722"/>
    </source>
</evidence>
<evidence type="ECO:0000256" key="1">
    <source>
        <dbReference type="ARBA" id="ARBA00004496"/>
    </source>
</evidence>
<keyword evidence="7" id="KW-1185">Reference proteome</keyword>
<evidence type="ECO:0000313" key="6">
    <source>
        <dbReference type="EMBL" id="GKT26721.1"/>
    </source>
</evidence>
<evidence type="ECO:0000313" key="7">
    <source>
        <dbReference type="Proteomes" id="UP001057375"/>
    </source>
</evidence>
<name>A0ABQ5K302_9EUKA</name>
<gene>
    <name evidence="6" type="ORF">ADUPG1_013456</name>
</gene>
<dbReference type="Proteomes" id="UP001057375">
    <property type="component" value="Unassembled WGS sequence"/>
</dbReference>
<dbReference type="InterPro" id="IPR007581">
    <property type="entry name" value="Endonuclease-V"/>
</dbReference>
<keyword evidence="5" id="KW-0378">Hydrolase</keyword>
<keyword evidence="3" id="KW-0540">Nuclease</keyword>
<sequence>MVDTSFLSSLEKEQDKLKSRLSTSNLIPKDEIKFIGGIDIGYDVLDPSIGVACLVICKYVPGVEITDKLLSKIPSASEDKSFDFVSHFKLHDCPVVYKDFVRAKLTIEYIPGFLAFREMPLFLPLFERLSLRCGSFFAGNTIYLVDGNGLLHPKRFGSASHIGVVTNQVTIGVAKSLMRLRDDIPNEKDFKKTLPPVSHALIKDSDDGFVFGAALKAVSTSKTPIFISIGHGIDLETSLDIVKSLCIFRQPEPIRAADRWGRYIVRQHQTK</sequence>
<protein>
    <submittedName>
        <fullName evidence="6">Endonuclease V like protein</fullName>
    </submittedName>
</protein>
<dbReference type="Pfam" id="PF04493">
    <property type="entry name" value="Endonuclease_5"/>
    <property type="match status" value="1"/>
</dbReference>
<dbReference type="GO" id="GO:0004519">
    <property type="term" value="F:endonuclease activity"/>
    <property type="evidence" value="ECO:0007669"/>
    <property type="project" value="UniProtKB-KW"/>
</dbReference>
<dbReference type="EMBL" id="BQXS01012674">
    <property type="protein sequence ID" value="GKT26721.1"/>
    <property type="molecule type" value="Genomic_DNA"/>
</dbReference>
<evidence type="ECO:0000256" key="5">
    <source>
        <dbReference type="ARBA" id="ARBA00022801"/>
    </source>
</evidence>
<comment type="subcellular location">
    <subcellularLocation>
        <location evidence="1">Cytoplasm</location>
    </subcellularLocation>
</comment>
<dbReference type="PANTHER" id="PTHR28511">
    <property type="entry name" value="ENDONUCLEASE V"/>
    <property type="match status" value="1"/>
</dbReference>
<keyword evidence="2" id="KW-0963">Cytoplasm</keyword>
<dbReference type="PANTHER" id="PTHR28511:SF1">
    <property type="entry name" value="ENDONUCLEASE V"/>
    <property type="match status" value="1"/>
</dbReference>
<organism evidence="6 7">
    <name type="scientific">Aduncisulcus paluster</name>
    <dbReference type="NCBI Taxonomy" id="2918883"/>
    <lineage>
        <taxon>Eukaryota</taxon>
        <taxon>Metamonada</taxon>
        <taxon>Carpediemonas-like organisms</taxon>
        <taxon>Aduncisulcus</taxon>
    </lineage>
</organism>
<comment type="caution">
    <text evidence="6">The sequence shown here is derived from an EMBL/GenBank/DDBJ whole genome shotgun (WGS) entry which is preliminary data.</text>
</comment>
<reference evidence="6" key="1">
    <citation type="submission" date="2022-03" db="EMBL/GenBank/DDBJ databases">
        <title>Draft genome sequence of Aduncisulcus paluster, a free-living microaerophilic Fornicata.</title>
        <authorList>
            <person name="Yuyama I."/>
            <person name="Kume K."/>
            <person name="Tamura T."/>
            <person name="Inagaki Y."/>
            <person name="Hashimoto T."/>
        </authorList>
    </citation>
    <scope>NUCLEOTIDE SEQUENCE</scope>
    <source>
        <strain evidence="6">NY0171</strain>
    </source>
</reference>
<evidence type="ECO:0000256" key="4">
    <source>
        <dbReference type="ARBA" id="ARBA00022759"/>
    </source>
</evidence>
<dbReference type="Gene3D" id="3.30.2170.10">
    <property type="entry name" value="archaeoglobus fulgidus dsm 4304 superfamily"/>
    <property type="match status" value="1"/>
</dbReference>
<proteinExistence type="predicted"/>
<dbReference type="CDD" id="cd06559">
    <property type="entry name" value="Endonuclease_V"/>
    <property type="match status" value="1"/>
</dbReference>